<dbReference type="Proteomes" id="UP000789342">
    <property type="component" value="Unassembled WGS sequence"/>
</dbReference>
<dbReference type="AlphaFoldDB" id="A0A9N9EGR4"/>
<organism evidence="2 3">
    <name type="scientific">Acaulospora morrowiae</name>
    <dbReference type="NCBI Taxonomy" id="94023"/>
    <lineage>
        <taxon>Eukaryota</taxon>
        <taxon>Fungi</taxon>
        <taxon>Fungi incertae sedis</taxon>
        <taxon>Mucoromycota</taxon>
        <taxon>Glomeromycotina</taxon>
        <taxon>Glomeromycetes</taxon>
        <taxon>Diversisporales</taxon>
        <taxon>Acaulosporaceae</taxon>
        <taxon>Acaulospora</taxon>
    </lineage>
</organism>
<protein>
    <submittedName>
        <fullName evidence="2">18149_t:CDS:1</fullName>
    </submittedName>
</protein>
<feature type="region of interest" description="Disordered" evidence="1">
    <location>
        <begin position="41"/>
        <end position="68"/>
    </location>
</feature>
<proteinExistence type="predicted"/>
<evidence type="ECO:0000256" key="1">
    <source>
        <dbReference type="SAM" id="MobiDB-lite"/>
    </source>
</evidence>
<reference evidence="2" key="1">
    <citation type="submission" date="2021-06" db="EMBL/GenBank/DDBJ databases">
        <authorList>
            <person name="Kallberg Y."/>
            <person name="Tangrot J."/>
            <person name="Rosling A."/>
        </authorList>
    </citation>
    <scope>NUCLEOTIDE SEQUENCE</scope>
    <source>
        <strain evidence="2">CL551</strain>
    </source>
</reference>
<feature type="compositionally biased region" description="Basic and acidic residues" evidence="1">
    <location>
        <begin position="50"/>
        <end position="62"/>
    </location>
</feature>
<keyword evidence="3" id="KW-1185">Reference proteome</keyword>
<comment type="caution">
    <text evidence="2">The sequence shown here is derived from an EMBL/GenBank/DDBJ whole genome shotgun (WGS) entry which is preliminary data.</text>
</comment>
<feature type="non-terminal residue" evidence="2">
    <location>
        <position position="1"/>
    </location>
</feature>
<dbReference type="EMBL" id="CAJVPV010012593">
    <property type="protein sequence ID" value="CAG8671230.1"/>
    <property type="molecule type" value="Genomic_DNA"/>
</dbReference>
<evidence type="ECO:0000313" key="3">
    <source>
        <dbReference type="Proteomes" id="UP000789342"/>
    </source>
</evidence>
<gene>
    <name evidence="2" type="ORF">AMORRO_LOCUS10832</name>
</gene>
<sequence>DFESVNVLVEKTNEELSDQKFVECHKDTTVDSLLYADYRTKSSSNKKRERGKDKSEKVDGKRRYYGTS</sequence>
<evidence type="ECO:0000313" key="2">
    <source>
        <dbReference type="EMBL" id="CAG8671230.1"/>
    </source>
</evidence>
<accession>A0A9N9EGR4</accession>
<name>A0A9N9EGR4_9GLOM</name>